<organism evidence="2 3">
    <name type="scientific">Kluyveromyces marxianus</name>
    <name type="common">Yeast</name>
    <name type="synonym">Candida kefyr</name>
    <dbReference type="NCBI Taxonomy" id="4911"/>
    <lineage>
        <taxon>Eukaryota</taxon>
        <taxon>Fungi</taxon>
        <taxon>Dikarya</taxon>
        <taxon>Ascomycota</taxon>
        <taxon>Saccharomycotina</taxon>
        <taxon>Saccharomycetes</taxon>
        <taxon>Saccharomycetales</taxon>
        <taxon>Saccharomycetaceae</taxon>
        <taxon>Kluyveromyces</taxon>
    </lineage>
</organism>
<feature type="region of interest" description="Disordered" evidence="1">
    <location>
        <begin position="180"/>
        <end position="204"/>
    </location>
</feature>
<dbReference type="Proteomes" id="UP000422736">
    <property type="component" value="Chromosome 2"/>
</dbReference>
<protein>
    <submittedName>
        <fullName evidence="2">Uncharacterized protein</fullName>
    </submittedName>
</protein>
<dbReference type="EMBL" id="CP015055">
    <property type="protein sequence ID" value="QGN14557.1"/>
    <property type="molecule type" value="Genomic_DNA"/>
</dbReference>
<reference evidence="2 3" key="1">
    <citation type="submission" date="2016-03" db="EMBL/GenBank/DDBJ databases">
        <title>How can Kluyveromyces marxianus grow so fast - potential evolutionary course in Saccharomyces Complex revealed by comparative genomics.</title>
        <authorList>
            <person name="Mo W."/>
            <person name="Lu W."/>
            <person name="Yang X."/>
            <person name="Qi J."/>
            <person name="Lv H."/>
        </authorList>
    </citation>
    <scope>NUCLEOTIDE SEQUENCE [LARGE SCALE GENOMIC DNA]</scope>
    <source>
        <strain evidence="2 3">FIM1</strain>
    </source>
</reference>
<accession>A0ABX6EU33</accession>
<sequence>MNHLLLQTLNKDVSSPLAKHQTMMPIQQQGRSNVGPNSNMAFLIADPVVRDARIRLDSKKLFFDDLMFYPENKPAWSVIVNNNSTSGYAPAVMHSYGLTTYNQRVSQHTNLSVGMGLSDTNSNAMTGPAPLHNLHSRTGQTYGNIEQYKQTRTDVNPYLVSGNAHQSYVVNDNTNPQNYYTRGSKGQGNNNNNNVFNAGNTNKW</sequence>
<name>A0ABX6EU33_KLUMA</name>
<feature type="compositionally biased region" description="Low complexity" evidence="1">
    <location>
        <begin position="183"/>
        <end position="204"/>
    </location>
</feature>
<reference evidence="2 3" key="2">
    <citation type="submission" date="2019-11" db="EMBL/GenBank/DDBJ databases">
        <authorList>
            <person name="Lu H."/>
        </authorList>
    </citation>
    <scope>NUCLEOTIDE SEQUENCE [LARGE SCALE GENOMIC DNA]</scope>
    <source>
        <strain evidence="2 3">FIM1</strain>
    </source>
</reference>
<keyword evidence="3" id="KW-1185">Reference proteome</keyword>
<gene>
    <name evidence="2" type="ORF">FIM1_1219</name>
</gene>
<evidence type="ECO:0000313" key="3">
    <source>
        <dbReference type="Proteomes" id="UP000422736"/>
    </source>
</evidence>
<evidence type="ECO:0000313" key="2">
    <source>
        <dbReference type="EMBL" id="QGN14557.1"/>
    </source>
</evidence>
<proteinExistence type="predicted"/>
<evidence type="ECO:0000256" key="1">
    <source>
        <dbReference type="SAM" id="MobiDB-lite"/>
    </source>
</evidence>